<keyword evidence="1" id="KW-0645">Protease</keyword>
<evidence type="ECO:0000313" key="8">
    <source>
        <dbReference type="Proteomes" id="UP000792457"/>
    </source>
</evidence>
<keyword evidence="3" id="KW-0720">Serine protease</keyword>
<evidence type="ECO:0000256" key="5">
    <source>
        <dbReference type="SAM" id="SignalP"/>
    </source>
</evidence>
<gene>
    <name evidence="7" type="ORF">J437_LFUL010632</name>
</gene>
<evidence type="ECO:0000256" key="2">
    <source>
        <dbReference type="ARBA" id="ARBA00022801"/>
    </source>
</evidence>
<dbReference type="SUPFAM" id="SSF50494">
    <property type="entry name" value="Trypsin-like serine proteases"/>
    <property type="match status" value="1"/>
</dbReference>
<evidence type="ECO:0000256" key="4">
    <source>
        <dbReference type="ARBA" id="ARBA00023157"/>
    </source>
</evidence>
<dbReference type="Pfam" id="PF00089">
    <property type="entry name" value="Trypsin"/>
    <property type="match status" value="1"/>
</dbReference>
<evidence type="ECO:0000256" key="1">
    <source>
        <dbReference type="ARBA" id="ARBA00022670"/>
    </source>
</evidence>
<feature type="chain" id="PRO_5035452832" description="Peptidase S1 domain-containing protein" evidence="5">
    <location>
        <begin position="18"/>
        <end position="143"/>
    </location>
</feature>
<keyword evidence="8" id="KW-1185">Reference proteome</keyword>
<proteinExistence type="predicted"/>
<dbReference type="Proteomes" id="UP000792457">
    <property type="component" value="Unassembled WGS sequence"/>
</dbReference>
<dbReference type="Gene3D" id="2.40.10.10">
    <property type="entry name" value="Trypsin-like serine proteases"/>
    <property type="match status" value="1"/>
</dbReference>
<protein>
    <recommendedName>
        <fullName evidence="6">Peptidase S1 domain-containing protein</fullName>
    </recommendedName>
</protein>
<dbReference type="InterPro" id="IPR043504">
    <property type="entry name" value="Peptidase_S1_PA_chymotrypsin"/>
</dbReference>
<keyword evidence="4" id="KW-1015">Disulfide bond</keyword>
<evidence type="ECO:0000313" key="7">
    <source>
        <dbReference type="EMBL" id="KAG8230140.1"/>
    </source>
</evidence>
<reference evidence="7" key="1">
    <citation type="submission" date="2013-04" db="EMBL/GenBank/DDBJ databases">
        <authorList>
            <person name="Qu J."/>
            <person name="Murali S.C."/>
            <person name="Bandaranaike D."/>
            <person name="Bellair M."/>
            <person name="Blankenburg K."/>
            <person name="Chao H."/>
            <person name="Dinh H."/>
            <person name="Doddapaneni H."/>
            <person name="Downs B."/>
            <person name="Dugan-Rocha S."/>
            <person name="Elkadiri S."/>
            <person name="Gnanaolivu R.D."/>
            <person name="Hernandez B."/>
            <person name="Javaid M."/>
            <person name="Jayaseelan J.C."/>
            <person name="Lee S."/>
            <person name="Li M."/>
            <person name="Ming W."/>
            <person name="Munidasa M."/>
            <person name="Muniz J."/>
            <person name="Nguyen L."/>
            <person name="Ongeri F."/>
            <person name="Osuji N."/>
            <person name="Pu L.-L."/>
            <person name="Puazo M."/>
            <person name="Qu C."/>
            <person name="Quiroz J."/>
            <person name="Raj R."/>
            <person name="Weissenberger G."/>
            <person name="Xin Y."/>
            <person name="Zou X."/>
            <person name="Han Y."/>
            <person name="Richards S."/>
            <person name="Worley K."/>
            <person name="Muzny D."/>
            <person name="Gibbs R."/>
        </authorList>
    </citation>
    <scope>NUCLEOTIDE SEQUENCE</scope>
    <source>
        <strain evidence="7">Sampled in the wild</strain>
    </source>
</reference>
<name>A0A8K0K847_LADFU</name>
<comment type="caution">
    <text evidence="7">The sequence shown here is derived from an EMBL/GenBank/DDBJ whole genome shotgun (WGS) entry which is preliminary data.</text>
</comment>
<dbReference type="OrthoDB" id="10051896at2759"/>
<dbReference type="PANTHER" id="PTHR24276:SF98">
    <property type="entry name" value="FI18310P1-RELATED"/>
    <property type="match status" value="1"/>
</dbReference>
<evidence type="ECO:0000259" key="6">
    <source>
        <dbReference type="PROSITE" id="PS50240"/>
    </source>
</evidence>
<dbReference type="InterPro" id="IPR001254">
    <property type="entry name" value="Trypsin_dom"/>
</dbReference>
<dbReference type="InterPro" id="IPR009003">
    <property type="entry name" value="Peptidase_S1_PA"/>
</dbReference>
<evidence type="ECO:0000256" key="3">
    <source>
        <dbReference type="ARBA" id="ARBA00022825"/>
    </source>
</evidence>
<keyword evidence="2" id="KW-0378">Hydrolase</keyword>
<dbReference type="EMBL" id="KZ308467">
    <property type="protein sequence ID" value="KAG8230140.1"/>
    <property type="molecule type" value="Genomic_DNA"/>
</dbReference>
<feature type="domain" description="Peptidase S1" evidence="6">
    <location>
        <begin position="34"/>
        <end position="143"/>
    </location>
</feature>
<organism evidence="7 8">
    <name type="scientific">Ladona fulva</name>
    <name type="common">Scarce chaser dragonfly</name>
    <name type="synonym">Libellula fulva</name>
    <dbReference type="NCBI Taxonomy" id="123851"/>
    <lineage>
        <taxon>Eukaryota</taxon>
        <taxon>Metazoa</taxon>
        <taxon>Ecdysozoa</taxon>
        <taxon>Arthropoda</taxon>
        <taxon>Hexapoda</taxon>
        <taxon>Insecta</taxon>
        <taxon>Pterygota</taxon>
        <taxon>Palaeoptera</taxon>
        <taxon>Odonata</taxon>
        <taxon>Epiprocta</taxon>
        <taxon>Anisoptera</taxon>
        <taxon>Libelluloidea</taxon>
        <taxon>Libellulidae</taxon>
        <taxon>Ladona</taxon>
    </lineage>
</organism>
<accession>A0A8K0K847</accession>
<dbReference type="InterPro" id="IPR050430">
    <property type="entry name" value="Peptidase_S1"/>
</dbReference>
<dbReference type="GO" id="GO:0004252">
    <property type="term" value="F:serine-type endopeptidase activity"/>
    <property type="evidence" value="ECO:0007669"/>
    <property type="project" value="InterPro"/>
</dbReference>
<reference evidence="7" key="2">
    <citation type="submission" date="2017-10" db="EMBL/GenBank/DDBJ databases">
        <title>Ladona fulva Genome sequencing and assembly.</title>
        <authorList>
            <person name="Murali S."/>
            <person name="Richards S."/>
            <person name="Bandaranaike D."/>
            <person name="Bellair M."/>
            <person name="Blankenburg K."/>
            <person name="Chao H."/>
            <person name="Dinh H."/>
            <person name="Doddapaneni H."/>
            <person name="Dugan-Rocha S."/>
            <person name="Elkadiri S."/>
            <person name="Gnanaolivu R."/>
            <person name="Hernandez B."/>
            <person name="Skinner E."/>
            <person name="Javaid M."/>
            <person name="Lee S."/>
            <person name="Li M."/>
            <person name="Ming W."/>
            <person name="Munidasa M."/>
            <person name="Muniz J."/>
            <person name="Nguyen L."/>
            <person name="Hughes D."/>
            <person name="Osuji N."/>
            <person name="Pu L.-L."/>
            <person name="Puazo M."/>
            <person name="Qu C."/>
            <person name="Quiroz J."/>
            <person name="Raj R."/>
            <person name="Weissenberger G."/>
            <person name="Xin Y."/>
            <person name="Zou X."/>
            <person name="Han Y."/>
            <person name="Worley K."/>
            <person name="Muzny D."/>
            <person name="Gibbs R."/>
        </authorList>
    </citation>
    <scope>NUCLEOTIDE SEQUENCE</scope>
    <source>
        <strain evidence="7">Sampled in the wild</strain>
    </source>
</reference>
<sequence>MDLKVILVMLHFMVARSLLLGKDDSTNKILAEAIRGGQPAKIKDFPFLVSMNYILGHYNYGHMCCGFLLTPSWVGTAAHCIVLKTKYRRATTTYRTTLFFLIAGTADRKKMDSLYQLRFPEYFVPHPDFKWSYLYNDVGLIKV</sequence>
<dbReference type="AlphaFoldDB" id="A0A8K0K847"/>
<keyword evidence="5" id="KW-0732">Signal</keyword>
<dbReference type="GO" id="GO:0006508">
    <property type="term" value="P:proteolysis"/>
    <property type="evidence" value="ECO:0007669"/>
    <property type="project" value="UniProtKB-KW"/>
</dbReference>
<feature type="signal peptide" evidence="5">
    <location>
        <begin position="1"/>
        <end position="17"/>
    </location>
</feature>
<dbReference type="PANTHER" id="PTHR24276">
    <property type="entry name" value="POLYSERASE-RELATED"/>
    <property type="match status" value="1"/>
</dbReference>
<dbReference type="PROSITE" id="PS50240">
    <property type="entry name" value="TRYPSIN_DOM"/>
    <property type="match status" value="1"/>
</dbReference>